<evidence type="ECO:0000313" key="2">
    <source>
        <dbReference type="Proteomes" id="UP000729357"/>
    </source>
</evidence>
<accession>A0A9P8G7G6</accession>
<reference evidence="1" key="2">
    <citation type="submission" date="2021-08" db="EMBL/GenBank/DDBJ databases">
        <authorList>
            <person name="Gostincar C."/>
            <person name="Sun X."/>
            <person name="Song Z."/>
            <person name="Gunde-Cimerman N."/>
        </authorList>
    </citation>
    <scope>NUCLEOTIDE SEQUENCE</scope>
    <source>
        <strain evidence="1">EXF-9298</strain>
    </source>
</reference>
<sequence length="120" mass="13010">MELESGSLEALIAGIKINHEEVVTRTQEVAKKKLALFTGDTGRILQRLDKAIDHVEKVFDIDDGVFRPAYTCAHQNNGSIASWSGKAQCHVVANINAKVNAAMALVNAQEAITSTFTVFP</sequence>
<name>A0A9P8G7G6_AURME</name>
<dbReference type="Proteomes" id="UP000729357">
    <property type="component" value="Unassembled WGS sequence"/>
</dbReference>
<keyword evidence="2" id="KW-1185">Reference proteome</keyword>
<evidence type="ECO:0000313" key="1">
    <source>
        <dbReference type="EMBL" id="KAG9991031.1"/>
    </source>
</evidence>
<proteinExistence type="predicted"/>
<protein>
    <submittedName>
        <fullName evidence="1">Uncharacterized protein</fullName>
    </submittedName>
</protein>
<dbReference type="EMBL" id="JAHFXS010000008">
    <property type="protein sequence ID" value="KAG9991031.1"/>
    <property type="molecule type" value="Genomic_DNA"/>
</dbReference>
<reference evidence="1" key="1">
    <citation type="journal article" date="2021" name="J Fungi (Basel)">
        <title>Virulence traits and population genomics of the black yeast Aureobasidium melanogenum.</title>
        <authorList>
            <person name="Cernosa A."/>
            <person name="Sun X."/>
            <person name="Gostincar C."/>
            <person name="Fang C."/>
            <person name="Gunde-Cimerman N."/>
            <person name="Song Z."/>
        </authorList>
    </citation>
    <scope>NUCLEOTIDE SEQUENCE</scope>
    <source>
        <strain evidence="1">EXF-9298</strain>
    </source>
</reference>
<comment type="caution">
    <text evidence="1">The sequence shown here is derived from an EMBL/GenBank/DDBJ whole genome shotgun (WGS) entry which is preliminary data.</text>
</comment>
<feature type="non-terminal residue" evidence="1">
    <location>
        <position position="120"/>
    </location>
</feature>
<gene>
    <name evidence="1" type="ORF">KCU98_g679</name>
</gene>
<organism evidence="1 2">
    <name type="scientific">Aureobasidium melanogenum</name>
    <name type="common">Aureobasidium pullulans var. melanogenum</name>
    <dbReference type="NCBI Taxonomy" id="46634"/>
    <lineage>
        <taxon>Eukaryota</taxon>
        <taxon>Fungi</taxon>
        <taxon>Dikarya</taxon>
        <taxon>Ascomycota</taxon>
        <taxon>Pezizomycotina</taxon>
        <taxon>Dothideomycetes</taxon>
        <taxon>Dothideomycetidae</taxon>
        <taxon>Dothideales</taxon>
        <taxon>Saccotheciaceae</taxon>
        <taxon>Aureobasidium</taxon>
    </lineage>
</organism>
<dbReference type="AlphaFoldDB" id="A0A9P8G7G6"/>